<protein>
    <recommendedName>
        <fullName evidence="9">Cytochrome c domain-containing protein</fullName>
    </recommendedName>
</protein>
<evidence type="ECO:0000256" key="2">
    <source>
        <dbReference type="ARBA" id="ARBA00022617"/>
    </source>
</evidence>
<reference evidence="10 11" key="1">
    <citation type="journal article" date="2018" name="Nat. Biotechnol.">
        <title>A standardized bacterial taxonomy based on genome phylogeny substantially revises the tree of life.</title>
        <authorList>
            <person name="Parks D.H."/>
            <person name="Chuvochina M."/>
            <person name="Waite D.W."/>
            <person name="Rinke C."/>
            <person name="Skarshewski A."/>
            <person name="Chaumeil P.A."/>
            <person name="Hugenholtz P."/>
        </authorList>
    </citation>
    <scope>NUCLEOTIDE SEQUENCE [LARGE SCALE GENOMIC DNA]</scope>
    <source>
        <strain evidence="10">UBA9375</strain>
    </source>
</reference>
<keyword evidence="4" id="KW-0677">Repeat</keyword>
<evidence type="ECO:0000256" key="3">
    <source>
        <dbReference type="ARBA" id="ARBA00022723"/>
    </source>
</evidence>
<dbReference type="SMART" id="SM00320">
    <property type="entry name" value="WD40"/>
    <property type="match status" value="7"/>
</dbReference>
<dbReference type="InterPro" id="IPR001680">
    <property type="entry name" value="WD40_rpt"/>
</dbReference>
<dbReference type="InterPro" id="IPR009056">
    <property type="entry name" value="Cyt_c-like_dom"/>
</dbReference>
<dbReference type="PANTHER" id="PTHR19879">
    <property type="entry name" value="TRANSCRIPTION INITIATION FACTOR TFIID"/>
    <property type="match status" value="1"/>
</dbReference>
<dbReference type="PROSITE" id="PS00678">
    <property type="entry name" value="WD_REPEATS_1"/>
    <property type="match status" value="2"/>
</dbReference>
<feature type="repeat" description="WD" evidence="6">
    <location>
        <begin position="398"/>
        <end position="429"/>
    </location>
</feature>
<dbReference type="PROSITE" id="PS50294">
    <property type="entry name" value="WD_REPEATS_REGION"/>
    <property type="match status" value="2"/>
</dbReference>
<dbReference type="EMBL" id="DQAY01000142">
    <property type="protein sequence ID" value="HCO25922.1"/>
    <property type="molecule type" value="Genomic_DNA"/>
</dbReference>
<dbReference type="InterPro" id="IPR011429">
    <property type="entry name" value="Cyt_c_Planctomycete-type"/>
</dbReference>
<dbReference type="PROSITE" id="PS51007">
    <property type="entry name" value="CYTC"/>
    <property type="match status" value="1"/>
</dbReference>
<keyword evidence="2 7" id="KW-0349">Heme</keyword>
<feature type="coiled-coil region" evidence="8">
    <location>
        <begin position="644"/>
        <end position="706"/>
    </location>
</feature>
<dbReference type="SUPFAM" id="SSF46626">
    <property type="entry name" value="Cytochrome c"/>
    <property type="match status" value="1"/>
</dbReference>
<dbReference type="SUPFAM" id="SSF50978">
    <property type="entry name" value="WD40 repeat-like"/>
    <property type="match status" value="1"/>
</dbReference>
<keyword evidence="3 7" id="KW-0479">Metal-binding</keyword>
<dbReference type="InterPro" id="IPR015943">
    <property type="entry name" value="WD40/YVTN_repeat-like_dom_sf"/>
</dbReference>
<feature type="domain" description="Cytochrome c" evidence="9">
    <location>
        <begin position="44"/>
        <end position="141"/>
    </location>
</feature>
<proteinExistence type="predicted"/>
<feature type="repeat" description="WD" evidence="6">
    <location>
        <begin position="314"/>
        <end position="355"/>
    </location>
</feature>
<accession>A0A3D3RCV2</accession>
<keyword evidence="1 6" id="KW-0853">WD repeat</keyword>
<evidence type="ECO:0000256" key="6">
    <source>
        <dbReference type="PROSITE-ProRule" id="PRU00221"/>
    </source>
</evidence>
<evidence type="ECO:0000313" key="11">
    <source>
        <dbReference type="Proteomes" id="UP000263642"/>
    </source>
</evidence>
<dbReference type="Proteomes" id="UP000263642">
    <property type="component" value="Unassembled WGS sequence"/>
</dbReference>
<evidence type="ECO:0000313" key="10">
    <source>
        <dbReference type="EMBL" id="HCO25922.1"/>
    </source>
</evidence>
<dbReference type="CDD" id="cd00200">
    <property type="entry name" value="WD40"/>
    <property type="match status" value="1"/>
</dbReference>
<dbReference type="InterPro" id="IPR036322">
    <property type="entry name" value="WD40_repeat_dom_sf"/>
</dbReference>
<comment type="caution">
    <text evidence="10">The sequence shown here is derived from an EMBL/GenBank/DDBJ whole genome shotgun (WGS) entry which is preliminary data.</text>
</comment>
<dbReference type="GO" id="GO:0046872">
    <property type="term" value="F:metal ion binding"/>
    <property type="evidence" value="ECO:0007669"/>
    <property type="project" value="UniProtKB-KW"/>
</dbReference>
<dbReference type="PANTHER" id="PTHR19879:SF9">
    <property type="entry name" value="TRANSCRIPTION INITIATION FACTOR TFIID SUBUNIT 5"/>
    <property type="match status" value="1"/>
</dbReference>
<dbReference type="Pfam" id="PF00400">
    <property type="entry name" value="WD40"/>
    <property type="match status" value="3"/>
</dbReference>
<dbReference type="Pfam" id="PF07635">
    <property type="entry name" value="PSCyt1"/>
    <property type="match status" value="1"/>
</dbReference>
<dbReference type="GO" id="GO:0009055">
    <property type="term" value="F:electron transfer activity"/>
    <property type="evidence" value="ECO:0007669"/>
    <property type="project" value="InterPro"/>
</dbReference>
<evidence type="ECO:0000256" key="1">
    <source>
        <dbReference type="ARBA" id="ARBA00022574"/>
    </source>
</evidence>
<dbReference type="GO" id="GO:0020037">
    <property type="term" value="F:heme binding"/>
    <property type="evidence" value="ECO:0007669"/>
    <property type="project" value="InterPro"/>
</dbReference>
<evidence type="ECO:0000256" key="8">
    <source>
        <dbReference type="SAM" id="Coils"/>
    </source>
</evidence>
<name>A0A3D3RCV2_9PLAN</name>
<keyword evidence="8" id="KW-0175">Coiled coil</keyword>
<evidence type="ECO:0000256" key="5">
    <source>
        <dbReference type="ARBA" id="ARBA00023004"/>
    </source>
</evidence>
<dbReference type="InterPro" id="IPR019775">
    <property type="entry name" value="WD40_repeat_CS"/>
</dbReference>
<gene>
    <name evidence="10" type="ORF">DIT97_23920</name>
</gene>
<evidence type="ECO:0000256" key="7">
    <source>
        <dbReference type="PROSITE-ProRule" id="PRU00433"/>
    </source>
</evidence>
<dbReference type="AlphaFoldDB" id="A0A3D3RCV2"/>
<evidence type="ECO:0000259" key="9">
    <source>
        <dbReference type="PROSITE" id="PS51007"/>
    </source>
</evidence>
<dbReference type="PROSITE" id="PS50082">
    <property type="entry name" value="WD_REPEATS_2"/>
    <property type="match status" value="3"/>
</dbReference>
<dbReference type="InterPro" id="IPR036909">
    <property type="entry name" value="Cyt_c-like_dom_sf"/>
</dbReference>
<feature type="repeat" description="WD" evidence="6">
    <location>
        <begin position="356"/>
        <end position="397"/>
    </location>
</feature>
<sequence length="715" mass="75463">MVTIMNNLISNDWQKLTRSTLIAVGMVSIALFSTPVLAEEKKEDDKKKPKITFDEHIKPIFRAKCFACHNTDKKASGLDLTNYTGLMQGGAAGESVSPGDAEGSYLYMLVTHESEPFMPPKSDKLPANELALIQEWISAGAPENAGSKVTIKKPKFDFALKGASSGKPAGPPPMPPRLSLEPIVHTSLSTTVTALATNPWSPLAAVAGQKQILLYNTNTLELLGVLPFPEGVPHVLKFSRNGSLLLAGGGHAAASGRVVVWDVKTGKRLFEVGDELDSVLCADISSDQRFIALGSPSKVIRVYSTSNGELAYEIRKHTDWMTALSFSPDSVLLCSGDRNGGAFVWEAASGNEYLTLKGHKGGITGITWRSDSNLVATSSEDQSVKLWEVQNGSNIKSWNAHGGGTSSVEFARDGRLVSCGRDRVTKVWDQAGKQLIAAPAFGDIAVSVTICDETNRVIASDWTGKIKVWNAADGKEVGELSANPVPLAERLTAATAGVQTSQANHQKLLAAAQADQAAVAKINAAIAATQKQQTDLQNGLNGLNANLAAAQKALAAAQAGETNATNQIKAIETPLAAIKEAHAKADAVSKQVAGDTELAEAAAKLKAAVDKREAAKAAAQKTLAAHQAAVKDNQQKIAQYTPQIKQTTDALNAAKAKVAALQKTLKPATDKATASQNAAKAAATALAAAQNEVKRWQAEIEFSKQFNNAQASTAK</sequence>
<dbReference type="Gene3D" id="2.130.10.10">
    <property type="entry name" value="YVTN repeat-like/Quinoprotein amine dehydrogenase"/>
    <property type="match status" value="2"/>
</dbReference>
<organism evidence="10 11">
    <name type="scientific">Gimesia maris</name>
    <dbReference type="NCBI Taxonomy" id="122"/>
    <lineage>
        <taxon>Bacteria</taxon>
        <taxon>Pseudomonadati</taxon>
        <taxon>Planctomycetota</taxon>
        <taxon>Planctomycetia</taxon>
        <taxon>Planctomycetales</taxon>
        <taxon>Planctomycetaceae</taxon>
        <taxon>Gimesia</taxon>
    </lineage>
</organism>
<evidence type="ECO:0000256" key="4">
    <source>
        <dbReference type="ARBA" id="ARBA00022737"/>
    </source>
</evidence>
<keyword evidence="5 7" id="KW-0408">Iron</keyword>